<evidence type="ECO:0000256" key="9">
    <source>
        <dbReference type="ARBA" id="ARBA00023294"/>
    </source>
</evidence>
<keyword evidence="7 10" id="KW-0804">Transcription</keyword>
<keyword evidence="9 10" id="KW-0927">Auxin signaling pathway</keyword>
<dbReference type="SUPFAM" id="SSF54277">
    <property type="entry name" value="CAD &amp; PB1 domains"/>
    <property type="match status" value="1"/>
</dbReference>
<keyword evidence="14" id="KW-1185">Reference proteome</keyword>
<comment type="function">
    <text evidence="1 10">Aux/IAA proteins are short-lived transcriptional factors that function as repressors of early auxin response genes at low auxin concentrations.</text>
</comment>
<feature type="domain" description="PB1" evidence="12">
    <location>
        <begin position="241"/>
        <end position="335"/>
    </location>
</feature>
<dbReference type="PROSITE" id="PS51745">
    <property type="entry name" value="PB1"/>
    <property type="match status" value="1"/>
</dbReference>
<evidence type="ECO:0000256" key="5">
    <source>
        <dbReference type="ARBA" id="ARBA00022491"/>
    </source>
</evidence>
<evidence type="ECO:0000313" key="13">
    <source>
        <dbReference type="EMBL" id="KXG28215.1"/>
    </source>
</evidence>
<name>A0A1B6PRC8_SORBI</name>
<dbReference type="FunCoup" id="A0A1B6PRC8">
    <property type="interactions" value="821"/>
</dbReference>
<dbReference type="Gramene" id="KXG28215">
    <property type="protein sequence ID" value="KXG28215"/>
    <property type="gene ID" value="SORBI_3005G098400"/>
</dbReference>
<keyword evidence="8 10" id="KW-0539">Nucleus</keyword>
<protein>
    <recommendedName>
        <fullName evidence="10">Auxin-responsive protein</fullName>
    </recommendedName>
</protein>
<evidence type="ECO:0000313" key="14">
    <source>
        <dbReference type="Proteomes" id="UP000000768"/>
    </source>
</evidence>
<dbReference type="InParanoid" id="A0A1B6PRC8"/>
<dbReference type="Gene3D" id="3.10.20.90">
    <property type="entry name" value="Phosphatidylinositol 3-kinase Catalytic Subunit, Chain A, domain 1"/>
    <property type="match status" value="1"/>
</dbReference>
<evidence type="ECO:0000256" key="10">
    <source>
        <dbReference type="RuleBase" id="RU004549"/>
    </source>
</evidence>
<gene>
    <name evidence="13" type="ORF">SORBI_3005G098400</name>
</gene>
<reference evidence="13 14" key="1">
    <citation type="journal article" date="2009" name="Nature">
        <title>The Sorghum bicolor genome and the diversification of grasses.</title>
        <authorList>
            <person name="Paterson A.H."/>
            <person name="Bowers J.E."/>
            <person name="Bruggmann R."/>
            <person name="Dubchak I."/>
            <person name="Grimwood J."/>
            <person name="Gundlach H."/>
            <person name="Haberer G."/>
            <person name="Hellsten U."/>
            <person name="Mitros T."/>
            <person name="Poliakov A."/>
            <person name="Schmutz J."/>
            <person name="Spannagl M."/>
            <person name="Tang H."/>
            <person name="Wang X."/>
            <person name="Wicker T."/>
            <person name="Bharti A.K."/>
            <person name="Chapman J."/>
            <person name="Feltus F.A."/>
            <person name="Gowik U."/>
            <person name="Grigoriev I.V."/>
            <person name="Lyons E."/>
            <person name="Maher C.A."/>
            <person name="Martis M."/>
            <person name="Narechania A."/>
            <person name="Otillar R.P."/>
            <person name="Penning B.W."/>
            <person name="Salamov A.A."/>
            <person name="Wang Y."/>
            <person name="Zhang L."/>
            <person name="Carpita N.C."/>
            <person name="Freeling M."/>
            <person name="Gingle A.R."/>
            <person name="Hash C.T."/>
            <person name="Keller B."/>
            <person name="Klein P."/>
            <person name="Kresovich S."/>
            <person name="McCann M.C."/>
            <person name="Ming R."/>
            <person name="Peterson D.G."/>
            <person name="Mehboob-ur-Rahman"/>
            <person name="Ware D."/>
            <person name="Westhoff P."/>
            <person name="Mayer K.F."/>
            <person name="Messing J."/>
            <person name="Rokhsar D.S."/>
        </authorList>
    </citation>
    <scope>NUCLEOTIDE SEQUENCE [LARGE SCALE GENOMIC DNA]</scope>
    <source>
        <strain evidence="14">cv. BTx623</strain>
    </source>
</reference>
<evidence type="ECO:0000256" key="7">
    <source>
        <dbReference type="ARBA" id="ARBA00023163"/>
    </source>
</evidence>
<comment type="subcellular location">
    <subcellularLocation>
        <location evidence="2 10">Nucleus</location>
    </subcellularLocation>
</comment>
<accession>A0A1B6PRC8</accession>
<dbReference type="AlphaFoldDB" id="A0A1B6PRC8"/>
<dbReference type="GO" id="GO:0009734">
    <property type="term" value="P:auxin-activated signaling pathway"/>
    <property type="evidence" value="ECO:0007669"/>
    <property type="project" value="UniProtKB-UniRule"/>
</dbReference>
<organism evidence="13 14">
    <name type="scientific">Sorghum bicolor</name>
    <name type="common">Sorghum</name>
    <name type="synonym">Sorghum vulgare</name>
    <dbReference type="NCBI Taxonomy" id="4558"/>
    <lineage>
        <taxon>Eukaryota</taxon>
        <taxon>Viridiplantae</taxon>
        <taxon>Streptophyta</taxon>
        <taxon>Embryophyta</taxon>
        <taxon>Tracheophyta</taxon>
        <taxon>Spermatophyta</taxon>
        <taxon>Magnoliopsida</taxon>
        <taxon>Liliopsida</taxon>
        <taxon>Poales</taxon>
        <taxon>Poaceae</taxon>
        <taxon>PACMAD clade</taxon>
        <taxon>Panicoideae</taxon>
        <taxon>Andropogonodae</taxon>
        <taxon>Andropogoneae</taxon>
        <taxon>Sorghinae</taxon>
        <taxon>Sorghum</taxon>
    </lineage>
</organism>
<feature type="region of interest" description="Disordered" evidence="11">
    <location>
        <begin position="146"/>
        <end position="178"/>
    </location>
</feature>
<evidence type="ECO:0000256" key="1">
    <source>
        <dbReference type="ARBA" id="ARBA00002159"/>
    </source>
</evidence>
<comment type="similarity">
    <text evidence="3 10">Belongs to the Aux/IAA family.</text>
</comment>
<evidence type="ECO:0000256" key="2">
    <source>
        <dbReference type="ARBA" id="ARBA00004123"/>
    </source>
</evidence>
<dbReference type="Proteomes" id="UP000000768">
    <property type="component" value="Chromosome 5"/>
</dbReference>
<dbReference type="InterPro" id="IPR053793">
    <property type="entry name" value="PB1-like"/>
</dbReference>
<evidence type="ECO:0000256" key="4">
    <source>
        <dbReference type="ARBA" id="ARBA00011726"/>
    </source>
</evidence>
<feature type="region of interest" description="Disordered" evidence="11">
    <location>
        <begin position="193"/>
        <end position="225"/>
    </location>
</feature>
<dbReference type="OrthoDB" id="684508at2759"/>
<evidence type="ECO:0000259" key="12">
    <source>
        <dbReference type="PROSITE" id="PS51745"/>
    </source>
</evidence>
<dbReference type="PANTHER" id="PTHR31734:SF35">
    <property type="entry name" value="AUXIN-RESPONSIVE PROTEIN IAA27"/>
    <property type="match status" value="1"/>
</dbReference>
<evidence type="ECO:0000256" key="6">
    <source>
        <dbReference type="ARBA" id="ARBA00023015"/>
    </source>
</evidence>
<feature type="region of interest" description="Disordered" evidence="11">
    <location>
        <begin position="337"/>
        <end position="358"/>
    </location>
</feature>
<dbReference type="EMBL" id="CM000764">
    <property type="protein sequence ID" value="KXG28215.1"/>
    <property type="molecule type" value="Genomic_DNA"/>
</dbReference>
<dbReference type="InterPro" id="IPR033389">
    <property type="entry name" value="AUX/IAA_dom"/>
</dbReference>
<comment type="subunit">
    <text evidence="4 10">Homodimers and heterodimers.</text>
</comment>
<dbReference type="PANTHER" id="PTHR31734">
    <property type="entry name" value="AUXIN-RESPONSIVE PROTEIN IAA17"/>
    <property type="match status" value="1"/>
</dbReference>
<proteinExistence type="inferred from homology"/>
<feature type="region of interest" description="Disordered" evidence="11">
    <location>
        <begin position="1"/>
        <end position="21"/>
    </location>
</feature>
<dbReference type="InterPro" id="IPR003311">
    <property type="entry name" value="AUX_IAA"/>
</dbReference>
<feature type="region of interest" description="Disordered" evidence="11">
    <location>
        <begin position="64"/>
        <end position="86"/>
    </location>
</feature>
<dbReference type="GO" id="GO:0005634">
    <property type="term" value="C:nucleus"/>
    <property type="evidence" value="ECO:0007669"/>
    <property type="project" value="UniProtKB-SubCell"/>
</dbReference>
<evidence type="ECO:0000256" key="11">
    <source>
        <dbReference type="SAM" id="MobiDB-lite"/>
    </source>
</evidence>
<dbReference type="STRING" id="4558.A0A1B6PRC8"/>
<evidence type="ECO:0000256" key="8">
    <source>
        <dbReference type="ARBA" id="ARBA00023242"/>
    </source>
</evidence>
<sequence>MLNLVSFETPPLGRQERSANTTTVTAAAAIRGKKEESSSNTCFHGHLDLSLGISLSHGSGGGCDASSCGGNKQASYGGRQGSRDDKDDVRCITTAAATAANVITARHDHVGDLTASSGGGGWAAAFMPSPTSFMHPWSLAARQQKAAAEQDRTPPTTYMSSNDDRVATSPSAVGWPPVHTSRRNIVTAMQVPKPTGATAADGPESTTTTHATAGGGEKNVAPAPPTDSTVVATLIRPPPANMFAKVHMEGYAIGRKINLRAQGGYDSLSRVLTNMTTNFFCPADCSGAGTGEKDVPNSDKFIFLYEDFEGDRMLVGDVPWELFLASAKRLYIVRNPVSSDKGQGEGDGKYKTEKATND</sequence>
<dbReference type="Pfam" id="PF02309">
    <property type="entry name" value="AUX_IAA"/>
    <property type="match status" value="1"/>
</dbReference>
<dbReference type="OMA" id="KASSCCY"/>
<keyword evidence="6 10" id="KW-0805">Transcription regulation</keyword>
<keyword evidence="5 10" id="KW-0678">Repressor</keyword>
<dbReference type="GO" id="GO:0006355">
    <property type="term" value="P:regulation of DNA-templated transcription"/>
    <property type="evidence" value="ECO:0007669"/>
    <property type="project" value="InterPro"/>
</dbReference>
<evidence type="ECO:0000256" key="3">
    <source>
        <dbReference type="ARBA" id="ARBA00006728"/>
    </source>
</evidence>
<dbReference type="eggNOG" id="ENOG502S0RH">
    <property type="taxonomic scope" value="Eukaryota"/>
</dbReference>
<reference evidence="14" key="2">
    <citation type="journal article" date="2018" name="Plant J.">
        <title>The Sorghum bicolor reference genome: improved assembly, gene annotations, a transcriptome atlas, and signatures of genome organization.</title>
        <authorList>
            <person name="McCormick R.F."/>
            <person name="Truong S.K."/>
            <person name="Sreedasyam A."/>
            <person name="Jenkins J."/>
            <person name="Shu S."/>
            <person name="Sims D."/>
            <person name="Kennedy M."/>
            <person name="Amirebrahimi M."/>
            <person name="Weers B.D."/>
            <person name="McKinley B."/>
            <person name="Mattison A."/>
            <person name="Morishige D.T."/>
            <person name="Grimwood J."/>
            <person name="Schmutz J."/>
            <person name="Mullet J.E."/>
        </authorList>
    </citation>
    <scope>NUCLEOTIDE SEQUENCE [LARGE SCALE GENOMIC DNA]</scope>
    <source>
        <strain evidence="14">cv. BTx623</strain>
    </source>
</reference>
<feature type="compositionally biased region" description="Basic and acidic residues" evidence="11">
    <location>
        <begin position="342"/>
        <end position="358"/>
    </location>
</feature>